<proteinExistence type="predicted"/>
<dbReference type="Pfam" id="PF13419">
    <property type="entry name" value="HAD_2"/>
    <property type="match status" value="1"/>
</dbReference>
<dbReference type="Proteomes" id="UP001589532">
    <property type="component" value="Unassembled WGS sequence"/>
</dbReference>
<protein>
    <submittedName>
        <fullName evidence="1">HAD family hydrolase</fullName>
    </submittedName>
</protein>
<reference evidence="1 2" key="1">
    <citation type="submission" date="2024-09" db="EMBL/GenBank/DDBJ databases">
        <authorList>
            <person name="Sun Q."/>
            <person name="Mori K."/>
        </authorList>
    </citation>
    <scope>NUCLEOTIDE SEQUENCE [LARGE SCALE GENOMIC DNA]</scope>
    <source>
        <strain evidence="1 2">JCM 3143</strain>
    </source>
</reference>
<dbReference type="InterPro" id="IPR036412">
    <property type="entry name" value="HAD-like_sf"/>
</dbReference>
<evidence type="ECO:0000313" key="2">
    <source>
        <dbReference type="Proteomes" id="UP001589532"/>
    </source>
</evidence>
<dbReference type="InterPro" id="IPR041492">
    <property type="entry name" value="HAD_2"/>
</dbReference>
<dbReference type="Gene3D" id="3.40.50.1000">
    <property type="entry name" value="HAD superfamily/HAD-like"/>
    <property type="match status" value="1"/>
</dbReference>
<dbReference type="Gene3D" id="1.10.150.240">
    <property type="entry name" value="Putative phosphatase, domain 2"/>
    <property type="match status" value="1"/>
</dbReference>
<keyword evidence="1" id="KW-0378">Hydrolase</keyword>
<dbReference type="PRINTS" id="PR00413">
    <property type="entry name" value="HADHALOGNASE"/>
</dbReference>
<dbReference type="InterPro" id="IPR023198">
    <property type="entry name" value="PGP-like_dom2"/>
</dbReference>
<dbReference type="NCBIfam" id="TIGR01509">
    <property type="entry name" value="HAD-SF-IA-v3"/>
    <property type="match status" value="1"/>
</dbReference>
<dbReference type="InterPro" id="IPR023214">
    <property type="entry name" value="HAD_sf"/>
</dbReference>
<organism evidence="1 2">
    <name type="scientific">Nonomuraea helvata</name>
    <dbReference type="NCBI Taxonomy" id="37484"/>
    <lineage>
        <taxon>Bacteria</taxon>
        <taxon>Bacillati</taxon>
        <taxon>Actinomycetota</taxon>
        <taxon>Actinomycetes</taxon>
        <taxon>Streptosporangiales</taxon>
        <taxon>Streptosporangiaceae</taxon>
        <taxon>Nonomuraea</taxon>
    </lineage>
</organism>
<dbReference type="SFLD" id="SFLDS00003">
    <property type="entry name" value="Haloacid_Dehalogenase"/>
    <property type="match status" value="1"/>
</dbReference>
<dbReference type="SFLD" id="SFLDG01129">
    <property type="entry name" value="C1.5:_HAD__Beta-PGM__Phosphata"/>
    <property type="match status" value="1"/>
</dbReference>
<accession>A0ABV5RXC8</accession>
<keyword evidence="2" id="KW-1185">Reference proteome</keyword>
<name>A0ABV5RXC8_9ACTN</name>
<dbReference type="PANTHER" id="PTHR43481">
    <property type="entry name" value="FRUCTOSE-1-PHOSPHATE PHOSPHATASE"/>
    <property type="match status" value="1"/>
</dbReference>
<gene>
    <name evidence="1" type="ORF">ACFFSA_13010</name>
</gene>
<sequence length="228" mass="23971">MTGPTGSAPAATAVLAGVVAGRRVWLCDLDGTLVDSFPAHEAAFRQAIAEVVPAALPSFRYADHAGASTAEVAALLTGDREVAGRLARRKQELYRRFVEQGRVRPFPGARRLLDRLTGGGRVAYLVTSGSRGSVERVLTGSALGACFRDVLTADDVPVSKPDPEFYRLACRRWHVDPAEAVVLEDSPHGVASAVGAGLATLHVHTAEPAPGAVAVRGLDDIVSLLEMT</sequence>
<dbReference type="EMBL" id="JBHMBW010000011">
    <property type="protein sequence ID" value="MFB9623998.1"/>
    <property type="molecule type" value="Genomic_DNA"/>
</dbReference>
<dbReference type="GO" id="GO:0016787">
    <property type="term" value="F:hydrolase activity"/>
    <property type="evidence" value="ECO:0007669"/>
    <property type="project" value="UniProtKB-KW"/>
</dbReference>
<dbReference type="InterPro" id="IPR051806">
    <property type="entry name" value="HAD-like_SPP"/>
</dbReference>
<dbReference type="InterPro" id="IPR006439">
    <property type="entry name" value="HAD-SF_hydro_IA"/>
</dbReference>
<evidence type="ECO:0000313" key="1">
    <source>
        <dbReference type="EMBL" id="MFB9623998.1"/>
    </source>
</evidence>
<dbReference type="PANTHER" id="PTHR43481:SF4">
    <property type="entry name" value="GLYCEROL-1-PHOSPHATE PHOSPHOHYDROLASE 1-RELATED"/>
    <property type="match status" value="1"/>
</dbReference>
<dbReference type="RefSeq" id="WP_344995404.1">
    <property type="nucleotide sequence ID" value="NZ_BAAAXV010000008.1"/>
</dbReference>
<comment type="caution">
    <text evidence="1">The sequence shown here is derived from an EMBL/GenBank/DDBJ whole genome shotgun (WGS) entry which is preliminary data.</text>
</comment>
<dbReference type="SUPFAM" id="SSF56784">
    <property type="entry name" value="HAD-like"/>
    <property type="match status" value="1"/>
</dbReference>